<evidence type="ECO:0000259" key="5">
    <source>
        <dbReference type="Pfam" id="PF00107"/>
    </source>
</evidence>
<dbReference type="Gene3D" id="3.40.50.720">
    <property type="entry name" value="NAD(P)-binding Rossmann-like Domain"/>
    <property type="match status" value="1"/>
</dbReference>
<dbReference type="GO" id="GO:0008270">
    <property type="term" value="F:zinc ion binding"/>
    <property type="evidence" value="ECO:0007669"/>
    <property type="project" value="InterPro"/>
</dbReference>
<dbReference type="Proteomes" id="UP000266482">
    <property type="component" value="Unassembled WGS sequence"/>
</dbReference>
<keyword evidence="8" id="KW-1185">Reference proteome</keyword>
<accession>A0A3A1UZ70</accession>
<dbReference type="AlphaFoldDB" id="A0A3A1UZ70"/>
<dbReference type="PANTHER" id="PTHR43401">
    <property type="entry name" value="L-THREONINE 3-DEHYDROGENASE"/>
    <property type="match status" value="1"/>
</dbReference>
<dbReference type="InterPro" id="IPR036291">
    <property type="entry name" value="NAD(P)-bd_dom_sf"/>
</dbReference>
<evidence type="ECO:0000313" key="8">
    <source>
        <dbReference type="Proteomes" id="UP000266482"/>
    </source>
</evidence>
<reference evidence="7 8" key="1">
    <citation type="submission" date="2018-09" db="EMBL/GenBank/DDBJ databases">
        <title>Paenibacillus aracenensis nov. sp. isolated from a cave in southern Spain.</title>
        <authorList>
            <person name="Jurado V."/>
            <person name="Gutierrez-Patricio S."/>
            <person name="Gonzalez-Pimentel J.L."/>
            <person name="Miller A.Z."/>
            <person name="Laiz L."/>
            <person name="Saiz-Jimenez C."/>
        </authorList>
    </citation>
    <scope>NUCLEOTIDE SEQUENCE [LARGE SCALE GENOMIC DNA]</scope>
    <source>
        <strain evidence="7 8">DSM 22867</strain>
    </source>
</reference>
<sequence length="339" mass="36780">MKGIVCEAIEQFRMTGDLPEPVLTEGHAVVTIRRIGICGTDYHAFKGNQPFFQYPRILGHELSGVIDQIGENSAGLAPGDKVAIIPYLHCGECIACRRGHTNCCANMRVIGVHIDGGMRERISVPLTHLLKADTLSFDEAAMIEPLAIGAHAVRRADVGASDTVLVIGSGPIGLGVMAFAKYAGARVIAMDINEERLAFCKKWAKADETVNAVQCEGKERLSELTNGEFPVAVFDATGNAASMTRSFELAAHGGKLVFVGLVKGDITFSDPEFHKRELTLMGSRNACMSDFRHVMDVLGSQTLDIQSFITHRSSFDRMADSFGTWLKPESKVIKAIVEL</sequence>
<gene>
    <name evidence="7" type="ORF">D3P08_06415</name>
</gene>
<dbReference type="InterPro" id="IPR002328">
    <property type="entry name" value="ADH_Zn_CS"/>
</dbReference>
<dbReference type="Pfam" id="PF08240">
    <property type="entry name" value="ADH_N"/>
    <property type="match status" value="1"/>
</dbReference>
<proteinExistence type="inferred from homology"/>
<feature type="domain" description="Alcohol dehydrogenase-like N-terminal" evidence="6">
    <location>
        <begin position="25"/>
        <end position="132"/>
    </location>
</feature>
<dbReference type="PROSITE" id="PS00059">
    <property type="entry name" value="ADH_ZINC"/>
    <property type="match status" value="1"/>
</dbReference>
<evidence type="ECO:0000259" key="6">
    <source>
        <dbReference type="Pfam" id="PF08240"/>
    </source>
</evidence>
<dbReference type="EMBL" id="QXQA01000003">
    <property type="protein sequence ID" value="RIX53889.1"/>
    <property type="molecule type" value="Genomic_DNA"/>
</dbReference>
<evidence type="ECO:0000256" key="1">
    <source>
        <dbReference type="ARBA" id="ARBA00022723"/>
    </source>
</evidence>
<dbReference type="InterPro" id="IPR013154">
    <property type="entry name" value="ADH-like_N"/>
</dbReference>
<name>A0A3A1UZ70_9BACL</name>
<keyword evidence="3" id="KW-0560">Oxidoreductase</keyword>
<evidence type="ECO:0000256" key="2">
    <source>
        <dbReference type="ARBA" id="ARBA00022833"/>
    </source>
</evidence>
<dbReference type="InterPro" id="IPR013149">
    <property type="entry name" value="ADH-like_C"/>
</dbReference>
<comment type="similarity">
    <text evidence="4">Belongs to the zinc-containing alcohol dehydrogenase family.</text>
</comment>
<keyword evidence="2 4" id="KW-0862">Zinc</keyword>
<dbReference type="SUPFAM" id="SSF51735">
    <property type="entry name" value="NAD(P)-binding Rossmann-fold domains"/>
    <property type="match status" value="1"/>
</dbReference>
<dbReference type="Gene3D" id="3.90.180.10">
    <property type="entry name" value="Medium-chain alcohol dehydrogenases, catalytic domain"/>
    <property type="match status" value="1"/>
</dbReference>
<comment type="cofactor">
    <cofactor evidence="4">
        <name>Zn(2+)</name>
        <dbReference type="ChEBI" id="CHEBI:29105"/>
    </cofactor>
</comment>
<dbReference type="InterPro" id="IPR050129">
    <property type="entry name" value="Zn_alcohol_dh"/>
</dbReference>
<organism evidence="7 8">
    <name type="scientific">Paenibacillus nanensis</name>
    <dbReference type="NCBI Taxonomy" id="393251"/>
    <lineage>
        <taxon>Bacteria</taxon>
        <taxon>Bacillati</taxon>
        <taxon>Bacillota</taxon>
        <taxon>Bacilli</taxon>
        <taxon>Bacillales</taxon>
        <taxon>Paenibacillaceae</taxon>
        <taxon>Paenibacillus</taxon>
    </lineage>
</organism>
<dbReference type="RefSeq" id="WP_119598635.1">
    <property type="nucleotide sequence ID" value="NZ_QXQA01000003.1"/>
</dbReference>
<evidence type="ECO:0000313" key="7">
    <source>
        <dbReference type="EMBL" id="RIX53889.1"/>
    </source>
</evidence>
<evidence type="ECO:0000256" key="4">
    <source>
        <dbReference type="RuleBase" id="RU361277"/>
    </source>
</evidence>
<comment type="caution">
    <text evidence="7">The sequence shown here is derived from an EMBL/GenBank/DDBJ whole genome shotgun (WGS) entry which is preliminary data.</text>
</comment>
<dbReference type="Pfam" id="PF00107">
    <property type="entry name" value="ADH_zinc_N"/>
    <property type="match status" value="1"/>
</dbReference>
<keyword evidence="1 4" id="KW-0479">Metal-binding</keyword>
<dbReference type="CDD" id="cd08261">
    <property type="entry name" value="Zn_ADH7"/>
    <property type="match status" value="1"/>
</dbReference>
<dbReference type="GO" id="GO:0016491">
    <property type="term" value="F:oxidoreductase activity"/>
    <property type="evidence" value="ECO:0007669"/>
    <property type="project" value="UniProtKB-KW"/>
</dbReference>
<dbReference type="OrthoDB" id="9777057at2"/>
<feature type="domain" description="Alcohol dehydrogenase-like C-terminal" evidence="5">
    <location>
        <begin position="171"/>
        <end position="297"/>
    </location>
</feature>
<dbReference type="PANTHER" id="PTHR43401:SF3">
    <property type="entry name" value="L-GALACTONATE-5-DEHYDROGENASE"/>
    <property type="match status" value="1"/>
</dbReference>
<evidence type="ECO:0000256" key="3">
    <source>
        <dbReference type="ARBA" id="ARBA00023002"/>
    </source>
</evidence>
<dbReference type="SUPFAM" id="SSF50129">
    <property type="entry name" value="GroES-like"/>
    <property type="match status" value="1"/>
</dbReference>
<dbReference type="InterPro" id="IPR011032">
    <property type="entry name" value="GroES-like_sf"/>
</dbReference>
<protein>
    <submittedName>
        <fullName evidence="7">Zinc-binding alcohol dehydrogenase family protein</fullName>
    </submittedName>
</protein>